<comment type="similarity">
    <text evidence="1">Belongs to the TonB-dependent receptor family.</text>
</comment>
<feature type="transmembrane region" description="Helical" evidence="3">
    <location>
        <begin position="93"/>
        <end position="117"/>
    </location>
</feature>
<feature type="compositionally biased region" description="Pro residues" evidence="2">
    <location>
        <begin position="331"/>
        <end position="349"/>
    </location>
</feature>
<dbReference type="SUPFAM" id="SSF56935">
    <property type="entry name" value="Porins"/>
    <property type="match status" value="1"/>
</dbReference>
<feature type="transmembrane region" description="Helical" evidence="3">
    <location>
        <begin position="6"/>
        <end position="27"/>
    </location>
</feature>
<keyword evidence="1" id="KW-0813">Transport</keyword>
<evidence type="ECO:0000256" key="1">
    <source>
        <dbReference type="PROSITE-ProRule" id="PRU01360"/>
    </source>
</evidence>
<comment type="caution">
    <text evidence="5">The sequence shown here is derived from an EMBL/GenBank/DDBJ whole genome shotgun (WGS) entry which is preliminary data.</text>
</comment>
<gene>
    <name evidence="5" type="ORF">SKC38_07130</name>
</gene>
<comment type="subcellular location">
    <subcellularLocation>
        <location evidence="1">Cell outer membrane</location>
        <topology evidence="1">Multi-pass membrane protein</topology>
    </subcellularLocation>
</comment>
<keyword evidence="1" id="KW-1134">Transmembrane beta strand</keyword>
<accession>A0ABW6D0T5</accession>
<dbReference type="EMBL" id="JBBKYA010000003">
    <property type="protein sequence ID" value="MFD3275993.1"/>
    <property type="molecule type" value="Genomic_DNA"/>
</dbReference>
<dbReference type="Pfam" id="PF05569">
    <property type="entry name" value="Peptidase_M56"/>
    <property type="match status" value="1"/>
</dbReference>
<feature type="region of interest" description="Disordered" evidence="2">
    <location>
        <begin position="327"/>
        <end position="351"/>
    </location>
</feature>
<keyword evidence="1" id="KW-0998">Cell outer membrane</keyword>
<organism evidence="5 6">
    <name type="scientific">Aquirufa echingensis</name>
    <dbReference type="NCBI Taxonomy" id="3096516"/>
    <lineage>
        <taxon>Bacteria</taxon>
        <taxon>Pseudomonadati</taxon>
        <taxon>Bacteroidota</taxon>
        <taxon>Cytophagia</taxon>
        <taxon>Cytophagales</taxon>
        <taxon>Flectobacillaceae</taxon>
        <taxon>Aquirufa</taxon>
    </lineage>
</organism>
<feature type="transmembrane region" description="Helical" evidence="3">
    <location>
        <begin position="39"/>
        <end position="56"/>
    </location>
</feature>
<sequence>MTSSAIFIYALKSIALSGICFGYYTAFLKNTLMHQYNRFYLLASLLLSLFGPFVKFDFLSVSEEQAASISQSMIYLNSIQIQPKVEQTDWNQIGLFIAAGISLTLLAYLALGIYKIYQIKRAHPVRSNQGIEIVETNLENAPFSFLNLLFWKQSIELSSEHGQKIFQHELAHIKQKHTYDRLFCQLAASIAWFNPFHWLISKELQNIHEFIADREAIQNGDIQDFAKMLLQAHYGNEFLNPSHSFYYSSLKRRIMLLTTSKNPKFAYLRRVAVLPMAACALILCSIQIQAQAKKAKKAAKTDFLVSIQPDSTIFSDPKTGKKVFAVATRDMPPPPPPASVPSPPSPPENPSKFVKVISVDSNNFEFKSTINGKVVTVTAQKVSNGTKVNGKPISVKADSVAFVSVPSEKIKALIVIDGTIVKDLDLNKINPQTIESMNVLKGEKANEKYGKNGANGVIEIITKKP</sequence>
<dbReference type="InterPro" id="IPR052173">
    <property type="entry name" value="Beta-lactam_resp_regulator"/>
</dbReference>
<evidence type="ECO:0000256" key="3">
    <source>
        <dbReference type="SAM" id="Phobius"/>
    </source>
</evidence>
<dbReference type="RefSeq" id="WP_377976403.1">
    <property type="nucleotide sequence ID" value="NZ_JBBKYA010000003.1"/>
</dbReference>
<dbReference type="Gene3D" id="2.170.130.10">
    <property type="entry name" value="TonB-dependent receptor, plug domain"/>
    <property type="match status" value="1"/>
</dbReference>
<dbReference type="PANTHER" id="PTHR34978">
    <property type="entry name" value="POSSIBLE SENSOR-TRANSDUCER PROTEIN BLAR"/>
    <property type="match status" value="1"/>
</dbReference>
<evidence type="ECO:0000313" key="6">
    <source>
        <dbReference type="Proteomes" id="UP001598114"/>
    </source>
</evidence>
<name>A0ABW6D0T5_9BACT</name>
<keyword evidence="6" id="KW-1185">Reference proteome</keyword>
<dbReference type="InterPro" id="IPR037066">
    <property type="entry name" value="Plug_dom_sf"/>
</dbReference>
<keyword evidence="3" id="KW-1133">Transmembrane helix</keyword>
<dbReference type="InterPro" id="IPR008756">
    <property type="entry name" value="Peptidase_M56"/>
</dbReference>
<keyword evidence="1 3" id="KW-0812">Transmembrane</keyword>
<feature type="domain" description="Peptidase M56" evidence="4">
    <location>
        <begin position="157"/>
        <end position="257"/>
    </location>
</feature>
<proteinExistence type="inferred from homology"/>
<keyword evidence="1 3" id="KW-0472">Membrane</keyword>
<dbReference type="Proteomes" id="UP001598114">
    <property type="component" value="Unassembled WGS sequence"/>
</dbReference>
<dbReference type="PANTHER" id="PTHR34978:SF3">
    <property type="entry name" value="SLR0241 PROTEIN"/>
    <property type="match status" value="1"/>
</dbReference>
<protein>
    <submittedName>
        <fullName evidence="5">M56 family metallopeptidase</fullName>
    </submittedName>
</protein>
<dbReference type="InterPro" id="IPR039426">
    <property type="entry name" value="TonB-dep_rcpt-like"/>
</dbReference>
<evidence type="ECO:0000256" key="2">
    <source>
        <dbReference type="SAM" id="MobiDB-lite"/>
    </source>
</evidence>
<evidence type="ECO:0000313" key="5">
    <source>
        <dbReference type="EMBL" id="MFD3275993.1"/>
    </source>
</evidence>
<dbReference type="PROSITE" id="PS52016">
    <property type="entry name" value="TONB_DEPENDENT_REC_3"/>
    <property type="match status" value="1"/>
</dbReference>
<dbReference type="CDD" id="cd07341">
    <property type="entry name" value="M56_BlaR1_MecR1_like"/>
    <property type="match status" value="1"/>
</dbReference>
<feature type="transmembrane region" description="Helical" evidence="3">
    <location>
        <begin position="271"/>
        <end position="290"/>
    </location>
</feature>
<reference evidence="5 6" key="1">
    <citation type="submission" date="2024-03" db="EMBL/GenBank/DDBJ databases">
        <title>Aquirufa genome sequencing.</title>
        <authorList>
            <person name="Pitt A."/>
            <person name="Hahn M.W."/>
        </authorList>
    </citation>
    <scope>NUCLEOTIDE SEQUENCE [LARGE SCALE GENOMIC DNA]</scope>
    <source>
        <strain evidence="5 6">PLAD-142S6K</strain>
    </source>
</reference>
<evidence type="ECO:0000259" key="4">
    <source>
        <dbReference type="Pfam" id="PF05569"/>
    </source>
</evidence>